<sequence>MGLKINKQNDLDKLFGKFASMDPKDNDRDKFMKKDDKKSQSKGNNKNKILSQDKTDK</sequence>
<evidence type="ECO:0000313" key="2">
    <source>
        <dbReference type="EMBL" id="MEJ6400750.1"/>
    </source>
</evidence>
<reference evidence="2 3" key="1">
    <citation type="submission" date="2023-10" db="EMBL/GenBank/DDBJ databases">
        <title>Nicoliella lavandulae sp. nov. isolated from Lavandula angustifolia flowers.</title>
        <authorList>
            <person name="Alcantara C."/>
            <person name="Zuniga M."/>
            <person name="Landete J.M."/>
            <person name="Monedero V."/>
        </authorList>
    </citation>
    <scope>NUCLEOTIDE SEQUENCE [LARGE SCALE GENOMIC DNA]</scope>
    <source>
        <strain evidence="2 3">Es01</strain>
    </source>
</reference>
<dbReference type="Proteomes" id="UP001370590">
    <property type="component" value="Unassembled WGS sequence"/>
</dbReference>
<gene>
    <name evidence="2" type="ORF">R4146_06195</name>
</gene>
<feature type="compositionally biased region" description="Basic and acidic residues" evidence="1">
    <location>
        <begin position="22"/>
        <end position="39"/>
    </location>
</feature>
<accession>A0ABU8SMF8</accession>
<protein>
    <submittedName>
        <fullName evidence="2">SPJ_0845 family protein</fullName>
    </submittedName>
</protein>
<dbReference type="NCBIfam" id="NF040897">
    <property type="entry name" value="SPJ_0845_Nterm"/>
    <property type="match status" value="1"/>
</dbReference>
<dbReference type="EMBL" id="JAWMWH010000001">
    <property type="protein sequence ID" value="MEJ6400750.1"/>
    <property type="molecule type" value="Genomic_DNA"/>
</dbReference>
<comment type="caution">
    <text evidence="2">The sequence shown here is derived from an EMBL/GenBank/DDBJ whole genome shotgun (WGS) entry which is preliminary data.</text>
</comment>
<keyword evidence="3" id="KW-1185">Reference proteome</keyword>
<feature type="region of interest" description="Disordered" evidence="1">
    <location>
        <begin position="17"/>
        <end position="57"/>
    </location>
</feature>
<dbReference type="InterPro" id="IPR047909">
    <property type="entry name" value="SPJ_0845-like_N"/>
</dbReference>
<dbReference type="RefSeq" id="WP_339960553.1">
    <property type="nucleotide sequence ID" value="NZ_JAWMWH010000001.1"/>
</dbReference>
<proteinExistence type="predicted"/>
<name>A0ABU8SMF8_9LACO</name>
<evidence type="ECO:0000313" key="3">
    <source>
        <dbReference type="Proteomes" id="UP001370590"/>
    </source>
</evidence>
<evidence type="ECO:0000256" key="1">
    <source>
        <dbReference type="SAM" id="MobiDB-lite"/>
    </source>
</evidence>
<organism evidence="2 3">
    <name type="scientific">Nicoliella lavandulae</name>
    <dbReference type="NCBI Taxonomy" id="3082954"/>
    <lineage>
        <taxon>Bacteria</taxon>
        <taxon>Bacillati</taxon>
        <taxon>Bacillota</taxon>
        <taxon>Bacilli</taxon>
        <taxon>Lactobacillales</taxon>
        <taxon>Lactobacillaceae</taxon>
        <taxon>Nicoliella</taxon>
    </lineage>
</organism>